<dbReference type="InParanoid" id="A0A165ERW7"/>
<dbReference type="Proteomes" id="UP000077266">
    <property type="component" value="Unassembled WGS sequence"/>
</dbReference>
<keyword evidence="3" id="KW-1185">Reference proteome</keyword>
<evidence type="ECO:0000313" key="2">
    <source>
        <dbReference type="EMBL" id="KZV87543.1"/>
    </source>
</evidence>
<dbReference type="Gene3D" id="3.80.10.10">
    <property type="entry name" value="Ribonuclease Inhibitor"/>
    <property type="match status" value="1"/>
</dbReference>
<dbReference type="AlphaFoldDB" id="A0A165ERW7"/>
<evidence type="ECO:0000313" key="3">
    <source>
        <dbReference type="Proteomes" id="UP000077266"/>
    </source>
</evidence>
<gene>
    <name evidence="2" type="ORF">EXIGLDRAFT_773536</name>
</gene>
<dbReference type="EMBL" id="KV426122">
    <property type="protein sequence ID" value="KZV87543.1"/>
    <property type="molecule type" value="Genomic_DNA"/>
</dbReference>
<organism evidence="2 3">
    <name type="scientific">Exidia glandulosa HHB12029</name>
    <dbReference type="NCBI Taxonomy" id="1314781"/>
    <lineage>
        <taxon>Eukaryota</taxon>
        <taxon>Fungi</taxon>
        <taxon>Dikarya</taxon>
        <taxon>Basidiomycota</taxon>
        <taxon>Agaricomycotina</taxon>
        <taxon>Agaricomycetes</taxon>
        <taxon>Auriculariales</taxon>
        <taxon>Exidiaceae</taxon>
        <taxon>Exidia</taxon>
    </lineage>
</organism>
<dbReference type="InterPro" id="IPR032675">
    <property type="entry name" value="LRR_dom_sf"/>
</dbReference>
<sequence>MSALDRNRYAGPAEAALLRADIEAHEATREALIERATRAQSSLHDAERSLRAAQEAHYTAQCLFDHVTQLRASVEARLNLSRGLMHPIRRLPGEILGMIFVEGSLSPRTSGTLYKSPGPPFVLAATCRRWRAVALRTPMMWTQVTYDIYDVLGGKAAEKRLTRTLLSHLERSSNCPLDVAIHYSATSSTLGAYLWPTISAVVRQARTFSFTSSVDVARELSRSLGRTPCTRLTHLIISNIAIPAADRAAIIPLALEAPLLTTIDCAGTSVQWEENTACPTVRSVTLTNVHPFSMGSHHLVDVFRVFRTIVHLNVALLDLDSNAFTAVPITVCAEHLETLAIGDLVGPIDLAVAHSFSFPSLRKATICTTQQAAFDADAVAAFLHSALRTVTSLKLNFAGNPGVLQGLRSCHQLEDLTLEYPNLRDPREITTALSTASSDGSWLCPRLQTLSLRMIITDEVGDAVVGLASARRKGVLPGPPSPLVKIEFKAVAIYGHPEVETQGIALQERVNSILALAEASN</sequence>
<evidence type="ECO:0000256" key="1">
    <source>
        <dbReference type="SAM" id="Coils"/>
    </source>
</evidence>
<reference evidence="2 3" key="1">
    <citation type="journal article" date="2016" name="Mol. Biol. Evol.">
        <title>Comparative Genomics of Early-Diverging Mushroom-Forming Fungi Provides Insights into the Origins of Lignocellulose Decay Capabilities.</title>
        <authorList>
            <person name="Nagy L.G."/>
            <person name="Riley R."/>
            <person name="Tritt A."/>
            <person name="Adam C."/>
            <person name="Daum C."/>
            <person name="Floudas D."/>
            <person name="Sun H."/>
            <person name="Yadav J.S."/>
            <person name="Pangilinan J."/>
            <person name="Larsson K.H."/>
            <person name="Matsuura K."/>
            <person name="Barry K."/>
            <person name="Labutti K."/>
            <person name="Kuo R."/>
            <person name="Ohm R.A."/>
            <person name="Bhattacharya S.S."/>
            <person name="Shirouzu T."/>
            <person name="Yoshinaga Y."/>
            <person name="Martin F.M."/>
            <person name="Grigoriev I.V."/>
            <person name="Hibbett D.S."/>
        </authorList>
    </citation>
    <scope>NUCLEOTIDE SEQUENCE [LARGE SCALE GENOMIC DNA]</scope>
    <source>
        <strain evidence="2 3">HHB12029</strain>
    </source>
</reference>
<dbReference type="OrthoDB" id="3365698at2759"/>
<keyword evidence="1" id="KW-0175">Coiled coil</keyword>
<dbReference type="SUPFAM" id="SSF52047">
    <property type="entry name" value="RNI-like"/>
    <property type="match status" value="1"/>
</dbReference>
<feature type="coiled-coil region" evidence="1">
    <location>
        <begin position="15"/>
        <end position="56"/>
    </location>
</feature>
<proteinExistence type="predicted"/>
<accession>A0A165ERW7</accession>
<name>A0A165ERW7_EXIGL</name>
<protein>
    <submittedName>
        <fullName evidence="2">Uncharacterized protein</fullName>
    </submittedName>
</protein>